<comment type="caution">
    <text evidence="1">The sequence shown here is derived from an EMBL/GenBank/DDBJ whole genome shotgun (WGS) entry which is preliminary data.</text>
</comment>
<evidence type="ECO:0000313" key="2">
    <source>
        <dbReference type="Proteomes" id="UP000886998"/>
    </source>
</evidence>
<feature type="non-terminal residue" evidence="1">
    <location>
        <position position="1"/>
    </location>
</feature>
<reference evidence="1" key="1">
    <citation type="submission" date="2020-08" db="EMBL/GenBank/DDBJ databases">
        <title>Multicomponent nature underlies the extraordinary mechanical properties of spider dragline silk.</title>
        <authorList>
            <person name="Kono N."/>
            <person name="Nakamura H."/>
            <person name="Mori M."/>
            <person name="Yoshida Y."/>
            <person name="Ohtoshi R."/>
            <person name="Malay A.D."/>
            <person name="Moran D.A.P."/>
            <person name="Tomita M."/>
            <person name="Numata K."/>
            <person name="Arakawa K."/>
        </authorList>
    </citation>
    <scope>NUCLEOTIDE SEQUENCE</scope>
</reference>
<protein>
    <submittedName>
        <fullName evidence="1">Titin</fullName>
    </submittedName>
</protein>
<keyword evidence="2" id="KW-1185">Reference proteome</keyword>
<evidence type="ECO:0000313" key="1">
    <source>
        <dbReference type="EMBL" id="GFY64280.1"/>
    </source>
</evidence>
<gene>
    <name evidence="1" type="primary">sls</name>
    <name evidence="1" type="ORF">TNIN_495351</name>
</gene>
<name>A0A8X7CFM1_9ARAC</name>
<accession>A0A8X7CFM1</accession>
<organism evidence="1 2">
    <name type="scientific">Trichonephila inaurata madagascariensis</name>
    <dbReference type="NCBI Taxonomy" id="2747483"/>
    <lineage>
        <taxon>Eukaryota</taxon>
        <taxon>Metazoa</taxon>
        <taxon>Ecdysozoa</taxon>
        <taxon>Arthropoda</taxon>
        <taxon>Chelicerata</taxon>
        <taxon>Arachnida</taxon>
        <taxon>Araneae</taxon>
        <taxon>Araneomorphae</taxon>
        <taxon>Entelegynae</taxon>
        <taxon>Araneoidea</taxon>
        <taxon>Nephilidae</taxon>
        <taxon>Trichonephila</taxon>
        <taxon>Trichonephila inaurata</taxon>
    </lineage>
</organism>
<dbReference type="Proteomes" id="UP000886998">
    <property type="component" value="Unassembled WGS sequence"/>
</dbReference>
<dbReference type="OrthoDB" id="6432623at2759"/>
<proteinExistence type="predicted"/>
<dbReference type="EMBL" id="BMAV01015170">
    <property type="protein sequence ID" value="GFY64280.1"/>
    <property type="molecule type" value="Genomic_DNA"/>
</dbReference>
<sequence>RNQNQKKNQRRLKLK</sequence>